<dbReference type="AlphaFoldDB" id="A0AB34K862"/>
<reference evidence="2 3" key="1">
    <citation type="journal article" date="2024" name="Science">
        <title>Giant polyketide synthase enzymes in the biosynthesis of giant marine polyether toxins.</title>
        <authorList>
            <person name="Fallon T.R."/>
            <person name="Shende V.V."/>
            <person name="Wierzbicki I.H."/>
            <person name="Pendleton A.L."/>
            <person name="Watervoot N.F."/>
            <person name="Auber R.P."/>
            <person name="Gonzalez D.J."/>
            <person name="Wisecaver J.H."/>
            <person name="Moore B.S."/>
        </authorList>
    </citation>
    <scope>NUCLEOTIDE SEQUENCE [LARGE SCALE GENOMIC DNA]</scope>
    <source>
        <strain evidence="2 3">12B1</strain>
    </source>
</reference>
<accession>A0AB34K862</accession>
<dbReference type="EMBL" id="JBGBPQ010000001">
    <property type="protein sequence ID" value="KAL1530345.1"/>
    <property type="molecule type" value="Genomic_DNA"/>
</dbReference>
<evidence type="ECO:0000256" key="1">
    <source>
        <dbReference type="SAM" id="MobiDB-lite"/>
    </source>
</evidence>
<protein>
    <submittedName>
        <fullName evidence="2">Uncharacterized protein</fullName>
    </submittedName>
</protein>
<feature type="region of interest" description="Disordered" evidence="1">
    <location>
        <begin position="322"/>
        <end position="341"/>
    </location>
</feature>
<evidence type="ECO:0000313" key="3">
    <source>
        <dbReference type="Proteomes" id="UP001515480"/>
    </source>
</evidence>
<dbReference type="Proteomes" id="UP001515480">
    <property type="component" value="Unassembled WGS sequence"/>
</dbReference>
<proteinExistence type="predicted"/>
<evidence type="ECO:0000313" key="2">
    <source>
        <dbReference type="EMBL" id="KAL1530345.1"/>
    </source>
</evidence>
<organism evidence="2 3">
    <name type="scientific">Prymnesium parvum</name>
    <name type="common">Toxic golden alga</name>
    <dbReference type="NCBI Taxonomy" id="97485"/>
    <lineage>
        <taxon>Eukaryota</taxon>
        <taxon>Haptista</taxon>
        <taxon>Haptophyta</taxon>
        <taxon>Prymnesiophyceae</taxon>
        <taxon>Prymnesiales</taxon>
        <taxon>Prymnesiaceae</taxon>
        <taxon>Prymnesium</taxon>
    </lineage>
</organism>
<gene>
    <name evidence="2" type="ORF">AB1Y20_001254</name>
</gene>
<keyword evidence="3" id="KW-1185">Reference proteome</keyword>
<comment type="caution">
    <text evidence="2">The sequence shown here is derived from an EMBL/GenBank/DDBJ whole genome shotgun (WGS) entry which is preliminary data.</text>
</comment>
<name>A0AB34K862_PRYPA</name>
<sequence>MMIASCKFCNNQGKKFTSTTRLVEHLNSCLLIPANLKKALKVYTLKQEGKRVAKGEASRIIQEGVEQMAAARHEEKKQRLMEQKTLLGSMKCAADEVADEAIARWFYANGISFNAASMEADSLYRDSGRIMITAIKRSSDGYTPPGRKILGGRLIETIHQSITKQIELNDDASQNKTRFGMTYLSDGWESCDSLPLINSAYVTANNGGVYIRSVDTSGAIKTAEYCASLMIEDIYAAYAKELFVQWSNQRATTAEQIERGIRGKPEVQQLEYLRLQIEMRVLGLGQTEYATRWSSSSDISIGTVAHLRDLLVKVILPEERHKERKNELPQEASPPLSVPNALRKLGTTDLDAIEIEKRSLFSKDELEKKVHIAMARRDTIYQTSMGLRQHMLAA</sequence>